<dbReference type="CDD" id="cd00405">
    <property type="entry name" value="PRAI"/>
    <property type="match status" value="1"/>
</dbReference>
<dbReference type="AlphaFoldDB" id="A0A2S0I0V4"/>
<evidence type="ECO:0000256" key="5">
    <source>
        <dbReference type="ARBA" id="ARBA00022605"/>
    </source>
</evidence>
<evidence type="ECO:0000256" key="7">
    <source>
        <dbReference type="ARBA" id="ARBA00023141"/>
    </source>
</evidence>
<dbReference type="InterPro" id="IPR013785">
    <property type="entry name" value="Aldolase_TIM"/>
</dbReference>
<dbReference type="UniPathway" id="UPA00035">
    <property type="reaction ID" value="UER00042"/>
</dbReference>
<dbReference type="OrthoDB" id="9786954at2"/>
<dbReference type="InterPro" id="IPR001240">
    <property type="entry name" value="PRAI_dom"/>
</dbReference>
<dbReference type="Pfam" id="PF00697">
    <property type="entry name" value="PRAI"/>
    <property type="match status" value="1"/>
</dbReference>
<dbReference type="HAMAP" id="MF_00135">
    <property type="entry name" value="PRAI"/>
    <property type="match status" value="1"/>
</dbReference>
<dbReference type="GO" id="GO:0000162">
    <property type="term" value="P:L-tryptophan biosynthetic process"/>
    <property type="evidence" value="ECO:0007669"/>
    <property type="project" value="UniProtKB-UniRule"/>
</dbReference>
<evidence type="ECO:0000256" key="3">
    <source>
        <dbReference type="ARBA" id="ARBA00012572"/>
    </source>
</evidence>
<evidence type="ECO:0000256" key="4">
    <source>
        <dbReference type="ARBA" id="ARBA00022272"/>
    </source>
</evidence>
<feature type="domain" description="N-(5'phosphoribosyl) anthranilate isomerase (PRAI)" evidence="10">
    <location>
        <begin position="4"/>
        <end position="197"/>
    </location>
</feature>
<protein>
    <recommendedName>
        <fullName evidence="4 9">N-(5'-phosphoribosyl)anthranilate isomerase</fullName>
        <shortName evidence="9">PRAI</shortName>
        <ecNumber evidence="3 9">5.3.1.24</ecNumber>
    </recommendedName>
</protein>
<dbReference type="PANTHER" id="PTHR42894:SF1">
    <property type="entry name" value="N-(5'-PHOSPHORIBOSYL)ANTHRANILATE ISOMERASE"/>
    <property type="match status" value="1"/>
</dbReference>
<comment type="catalytic activity">
    <reaction evidence="1 9">
        <text>N-(5-phospho-beta-D-ribosyl)anthranilate = 1-(2-carboxyphenylamino)-1-deoxy-D-ribulose 5-phosphate</text>
        <dbReference type="Rhea" id="RHEA:21540"/>
        <dbReference type="ChEBI" id="CHEBI:18277"/>
        <dbReference type="ChEBI" id="CHEBI:58613"/>
        <dbReference type="EC" id="5.3.1.24"/>
    </reaction>
</comment>
<keyword evidence="8 9" id="KW-0413">Isomerase</keyword>
<keyword evidence="7 9" id="KW-0057">Aromatic amino acid biosynthesis</keyword>
<dbReference type="EMBL" id="CP027062">
    <property type="protein sequence ID" value="AVI52303.1"/>
    <property type="molecule type" value="Genomic_DNA"/>
</dbReference>
<name>A0A2S0I0V4_9FLAO</name>
<evidence type="ECO:0000313" key="12">
    <source>
        <dbReference type="Proteomes" id="UP000238442"/>
    </source>
</evidence>
<gene>
    <name evidence="9" type="primary">trpF</name>
    <name evidence="11" type="ORF">C5O00_01830</name>
</gene>
<dbReference type="PANTHER" id="PTHR42894">
    <property type="entry name" value="N-(5'-PHOSPHORIBOSYL)ANTHRANILATE ISOMERASE"/>
    <property type="match status" value="1"/>
</dbReference>
<dbReference type="SUPFAM" id="SSF51366">
    <property type="entry name" value="Ribulose-phoshate binding barrel"/>
    <property type="match status" value="1"/>
</dbReference>
<keyword evidence="6 9" id="KW-0822">Tryptophan biosynthesis</keyword>
<evidence type="ECO:0000313" key="11">
    <source>
        <dbReference type="EMBL" id="AVI52303.1"/>
    </source>
</evidence>
<evidence type="ECO:0000256" key="8">
    <source>
        <dbReference type="ARBA" id="ARBA00023235"/>
    </source>
</evidence>
<keyword evidence="12" id="KW-1185">Reference proteome</keyword>
<sequence>MKHNVSEVASLQPDYLGFIFYDKSKRNFDGEIPQLPHGIRKVGVFVNAPLEDISEKIKKYQLDVIQLHGEETPQFCARLRTANFQSENGPISIWKVFGIHEGFNFSQLALYEGFVDRFLFDTAGEAKGGNGYPFNWDILSDYPTETPLVLSGGISAEKIPQIKAIQKTPIPLVALDINSRFEIKPGLKDIEKIKRFTHELSR</sequence>
<evidence type="ECO:0000256" key="1">
    <source>
        <dbReference type="ARBA" id="ARBA00001164"/>
    </source>
</evidence>
<comment type="pathway">
    <text evidence="2 9">Amino-acid biosynthesis; L-tryptophan biosynthesis; L-tryptophan from chorismate: step 3/5.</text>
</comment>
<dbReference type="InterPro" id="IPR044643">
    <property type="entry name" value="TrpF_fam"/>
</dbReference>
<comment type="similarity">
    <text evidence="9">Belongs to the TrpF family.</text>
</comment>
<reference evidence="11 12" key="1">
    <citation type="submission" date="2018-02" db="EMBL/GenBank/DDBJ databases">
        <title>Genomic analysis of the strain RR4-38 isolated from a seawater recirculating aquaculture system.</title>
        <authorList>
            <person name="Kim Y.-S."/>
            <person name="Jang Y.H."/>
            <person name="Kim K.-H."/>
        </authorList>
    </citation>
    <scope>NUCLEOTIDE SEQUENCE [LARGE SCALE GENOMIC DNA]</scope>
    <source>
        <strain evidence="11 12">RR4-38</strain>
    </source>
</reference>
<dbReference type="RefSeq" id="WP_105217542.1">
    <property type="nucleotide sequence ID" value="NZ_CP027062.1"/>
</dbReference>
<evidence type="ECO:0000256" key="2">
    <source>
        <dbReference type="ARBA" id="ARBA00004664"/>
    </source>
</evidence>
<accession>A0A2S0I0V4</accession>
<proteinExistence type="inferred from homology"/>
<keyword evidence="5 9" id="KW-0028">Amino-acid biosynthesis</keyword>
<dbReference type="Proteomes" id="UP000238442">
    <property type="component" value="Chromosome"/>
</dbReference>
<dbReference type="Gene3D" id="3.20.20.70">
    <property type="entry name" value="Aldolase class I"/>
    <property type="match status" value="1"/>
</dbReference>
<evidence type="ECO:0000256" key="6">
    <source>
        <dbReference type="ARBA" id="ARBA00022822"/>
    </source>
</evidence>
<dbReference type="EC" id="5.3.1.24" evidence="3 9"/>
<dbReference type="InterPro" id="IPR011060">
    <property type="entry name" value="RibuloseP-bd_barrel"/>
</dbReference>
<dbReference type="KEGG" id="aue:C5O00_01830"/>
<evidence type="ECO:0000256" key="9">
    <source>
        <dbReference type="HAMAP-Rule" id="MF_00135"/>
    </source>
</evidence>
<dbReference type="GO" id="GO:0004640">
    <property type="term" value="F:phosphoribosylanthranilate isomerase activity"/>
    <property type="evidence" value="ECO:0007669"/>
    <property type="project" value="UniProtKB-UniRule"/>
</dbReference>
<evidence type="ECO:0000259" key="10">
    <source>
        <dbReference type="Pfam" id="PF00697"/>
    </source>
</evidence>
<organism evidence="11 12">
    <name type="scientific">Pukyongia salina</name>
    <dbReference type="NCBI Taxonomy" id="2094025"/>
    <lineage>
        <taxon>Bacteria</taxon>
        <taxon>Pseudomonadati</taxon>
        <taxon>Bacteroidota</taxon>
        <taxon>Flavobacteriia</taxon>
        <taxon>Flavobacteriales</taxon>
        <taxon>Flavobacteriaceae</taxon>
        <taxon>Pukyongia</taxon>
    </lineage>
</organism>